<dbReference type="GO" id="GO:0032259">
    <property type="term" value="P:methylation"/>
    <property type="evidence" value="ECO:0007669"/>
    <property type="project" value="UniProtKB-KW"/>
</dbReference>
<dbReference type="PANTHER" id="PTHR13610">
    <property type="entry name" value="METHYLTRANSFERASE DOMAIN-CONTAINING PROTEIN"/>
    <property type="match status" value="1"/>
</dbReference>
<keyword evidence="2" id="KW-0489">Methyltransferase</keyword>
<keyword evidence="5" id="KW-1133">Transmembrane helix</keyword>
<dbReference type="InterPro" id="IPR029063">
    <property type="entry name" value="SAM-dependent_MTases_sf"/>
</dbReference>
<name>A0A7M7RDZ3_STRPU</name>
<dbReference type="OrthoDB" id="66144at2759"/>
<sequence>MADVREPKKSGKSKSNGRWKKGLVILGVTGAVVGGLYAVATPFILPAFRRICLPYVPATTAQVDNVFSVLKRAAASNPTLDVVCGTGEKKMLVDLGSGDGRIVITGAKHGYQGVGYELNPWLVWYSRIASRQAGTKERTSFHRTNLWNVDLSKFDVIVIFGVSQMMAALETKISSEMKPNASVVACRFPIPNWEPHLCEGAGVDEVWLYKASNNPHNGTDVRTDLSSSHIQESSKT</sequence>
<dbReference type="GeneID" id="589341"/>
<evidence type="ECO:0000256" key="2">
    <source>
        <dbReference type="ARBA" id="ARBA00022603"/>
    </source>
</evidence>
<reference evidence="7" key="1">
    <citation type="submission" date="2015-02" db="EMBL/GenBank/DDBJ databases">
        <title>Genome sequencing for Strongylocentrotus purpuratus.</title>
        <authorList>
            <person name="Murali S."/>
            <person name="Liu Y."/>
            <person name="Vee V."/>
            <person name="English A."/>
            <person name="Wang M."/>
            <person name="Skinner E."/>
            <person name="Han Y."/>
            <person name="Muzny D.M."/>
            <person name="Worley K.C."/>
            <person name="Gibbs R.A."/>
        </authorList>
    </citation>
    <scope>NUCLEOTIDE SEQUENCE</scope>
</reference>
<evidence type="ECO:0000256" key="4">
    <source>
        <dbReference type="ARBA" id="ARBA00022691"/>
    </source>
</evidence>
<proteinExistence type="inferred from homology"/>
<feature type="transmembrane region" description="Helical" evidence="5">
    <location>
        <begin position="21"/>
        <end position="45"/>
    </location>
</feature>
<dbReference type="FunCoup" id="A0A7M7RDZ3">
    <property type="interactions" value="1203"/>
</dbReference>
<evidence type="ECO:0000313" key="6">
    <source>
        <dbReference type="EnsemblMetazoa" id="XP_794078"/>
    </source>
</evidence>
<dbReference type="EnsemblMetazoa" id="XM_788985">
    <property type="protein sequence ID" value="XP_794078"/>
    <property type="gene ID" value="LOC589341"/>
</dbReference>
<dbReference type="SUPFAM" id="SSF53335">
    <property type="entry name" value="S-adenosyl-L-methionine-dependent methyltransferases"/>
    <property type="match status" value="1"/>
</dbReference>
<evidence type="ECO:0000256" key="5">
    <source>
        <dbReference type="SAM" id="Phobius"/>
    </source>
</evidence>
<dbReference type="Gene3D" id="3.40.50.150">
    <property type="entry name" value="Vaccinia Virus protein VP39"/>
    <property type="match status" value="1"/>
</dbReference>
<dbReference type="KEGG" id="spu:589341"/>
<dbReference type="AlphaFoldDB" id="A0A7M7RDZ3"/>
<protein>
    <submittedName>
        <fullName evidence="6">Uncharacterized protein</fullName>
    </submittedName>
</protein>
<keyword evidence="5" id="KW-0812">Transmembrane</keyword>
<dbReference type="GO" id="GO:1905706">
    <property type="term" value="P:regulation of mitochondrial ATP synthesis coupled proton transport"/>
    <property type="evidence" value="ECO:0000318"/>
    <property type="project" value="GO_Central"/>
</dbReference>
<dbReference type="RefSeq" id="XP_794078.3">
    <property type="nucleotide sequence ID" value="XM_788985.5"/>
</dbReference>
<dbReference type="Proteomes" id="UP000007110">
    <property type="component" value="Unassembled WGS sequence"/>
</dbReference>
<dbReference type="InterPro" id="IPR026170">
    <property type="entry name" value="FAM173A/B"/>
</dbReference>
<evidence type="ECO:0000256" key="1">
    <source>
        <dbReference type="ARBA" id="ARBA00010633"/>
    </source>
</evidence>
<keyword evidence="7" id="KW-1185">Reference proteome</keyword>
<keyword evidence="4" id="KW-0949">S-adenosyl-L-methionine</keyword>
<dbReference type="PANTHER" id="PTHR13610:SF9">
    <property type="entry name" value="FI06469P"/>
    <property type="match status" value="1"/>
</dbReference>
<keyword evidence="3" id="KW-0808">Transferase</keyword>
<organism evidence="6 7">
    <name type="scientific">Strongylocentrotus purpuratus</name>
    <name type="common">Purple sea urchin</name>
    <dbReference type="NCBI Taxonomy" id="7668"/>
    <lineage>
        <taxon>Eukaryota</taxon>
        <taxon>Metazoa</taxon>
        <taxon>Echinodermata</taxon>
        <taxon>Eleutherozoa</taxon>
        <taxon>Echinozoa</taxon>
        <taxon>Echinoidea</taxon>
        <taxon>Euechinoidea</taxon>
        <taxon>Echinacea</taxon>
        <taxon>Camarodonta</taxon>
        <taxon>Echinidea</taxon>
        <taxon>Strongylocentrotidae</taxon>
        <taxon>Strongylocentrotus</taxon>
    </lineage>
</organism>
<dbReference type="GO" id="GO:0005739">
    <property type="term" value="C:mitochondrion"/>
    <property type="evidence" value="ECO:0000318"/>
    <property type="project" value="GO_Central"/>
</dbReference>
<evidence type="ECO:0000256" key="3">
    <source>
        <dbReference type="ARBA" id="ARBA00022679"/>
    </source>
</evidence>
<dbReference type="GO" id="GO:0016279">
    <property type="term" value="F:protein-lysine N-methyltransferase activity"/>
    <property type="evidence" value="ECO:0000318"/>
    <property type="project" value="GO_Central"/>
</dbReference>
<dbReference type="InParanoid" id="A0A7M7RDZ3"/>
<keyword evidence="5" id="KW-0472">Membrane</keyword>
<reference evidence="6" key="2">
    <citation type="submission" date="2021-01" db="UniProtKB">
        <authorList>
            <consortium name="EnsemblMetazoa"/>
        </authorList>
    </citation>
    <scope>IDENTIFICATION</scope>
</reference>
<evidence type="ECO:0000313" key="7">
    <source>
        <dbReference type="Proteomes" id="UP000007110"/>
    </source>
</evidence>
<comment type="similarity">
    <text evidence="1">Belongs to the ANT/ATPSC lysine N-methyltransferase family.</text>
</comment>
<dbReference type="OMA" id="NPWLVAY"/>
<dbReference type="CTD" id="134145"/>
<accession>A0A7M7RDZ3</accession>